<gene>
    <name evidence="1" type="ORF">H8717_08955</name>
</gene>
<evidence type="ECO:0000313" key="2">
    <source>
        <dbReference type="Proteomes" id="UP000658131"/>
    </source>
</evidence>
<protein>
    <submittedName>
        <fullName evidence="1">Sigma-70 family RNA polymerase sigma factor</fullName>
    </submittedName>
</protein>
<dbReference type="SUPFAM" id="SSF88659">
    <property type="entry name" value="Sigma3 and sigma4 domains of RNA polymerase sigma factors"/>
    <property type="match status" value="1"/>
</dbReference>
<sequence length="139" mass="15549">MTTIYLKRYYPYLPKSEPLAVTDEIAATLSTGGRLGDSYQRRKRDNGECSLEAVEGYEADVTRPPLTPEEIIEGRELRAALYAALAQLSTVQARRVYSHYILGISKADLARAEGVDRSVVCRSIERGLEKLKNILEKSL</sequence>
<dbReference type="Gene3D" id="1.10.10.10">
    <property type="entry name" value="Winged helix-like DNA-binding domain superfamily/Winged helix DNA-binding domain"/>
    <property type="match status" value="1"/>
</dbReference>
<evidence type="ECO:0000313" key="1">
    <source>
        <dbReference type="EMBL" id="MBC8576531.1"/>
    </source>
</evidence>
<dbReference type="InterPro" id="IPR036388">
    <property type="entry name" value="WH-like_DNA-bd_sf"/>
</dbReference>
<reference evidence="1 2" key="1">
    <citation type="submission" date="2020-08" db="EMBL/GenBank/DDBJ databases">
        <title>Genome public.</title>
        <authorList>
            <person name="Liu C."/>
            <person name="Sun Q."/>
        </authorList>
    </citation>
    <scope>NUCLEOTIDE SEQUENCE [LARGE SCALE GENOMIC DNA]</scope>
    <source>
        <strain evidence="1 2">BX1</strain>
    </source>
</reference>
<organism evidence="1 2">
    <name type="scientific">Yanshouia hominis</name>
    <dbReference type="NCBI Taxonomy" id="2763673"/>
    <lineage>
        <taxon>Bacteria</taxon>
        <taxon>Bacillati</taxon>
        <taxon>Bacillota</taxon>
        <taxon>Clostridia</taxon>
        <taxon>Eubacteriales</taxon>
        <taxon>Oscillospiraceae</taxon>
        <taxon>Yanshouia</taxon>
    </lineage>
</organism>
<proteinExistence type="predicted"/>
<dbReference type="EMBL" id="JACRTB010000012">
    <property type="protein sequence ID" value="MBC8576531.1"/>
    <property type="molecule type" value="Genomic_DNA"/>
</dbReference>
<accession>A0ABR7NJE3</accession>
<keyword evidence="2" id="KW-1185">Reference proteome</keyword>
<dbReference type="RefSeq" id="WP_262400042.1">
    <property type="nucleotide sequence ID" value="NZ_JACRTB010000012.1"/>
</dbReference>
<comment type="caution">
    <text evidence="1">The sequence shown here is derived from an EMBL/GenBank/DDBJ whole genome shotgun (WGS) entry which is preliminary data.</text>
</comment>
<name>A0ABR7NJE3_9FIRM</name>
<dbReference type="Proteomes" id="UP000658131">
    <property type="component" value="Unassembled WGS sequence"/>
</dbReference>
<dbReference type="InterPro" id="IPR013324">
    <property type="entry name" value="RNA_pol_sigma_r3/r4-like"/>
</dbReference>